<dbReference type="InterPro" id="IPR050194">
    <property type="entry name" value="Glycosyltransferase_grp1"/>
</dbReference>
<gene>
    <name evidence="3" type="ORF">L0635_03420</name>
</gene>
<reference evidence="3 4" key="1">
    <citation type="submission" date="2022-02" db="EMBL/GenBank/DDBJ databases">
        <title>Study of halophilic communities from a Mexican lake.</title>
        <authorList>
            <person name="Hernandez-Soto L.M."/>
            <person name="Martinez-Abarca F."/>
            <person name="Ramirez-Saad H.C."/>
            <person name="Aguirre-Garrido J.F."/>
        </authorList>
    </citation>
    <scope>NUCLEOTIDE SEQUENCE [LARGE SCALE GENOMIC DNA]</scope>
    <source>
        <strain evidence="3 4">Hjan13</strain>
    </source>
</reference>
<proteinExistence type="predicted"/>
<keyword evidence="4" id="KW-1185">Reference proteome</keyword>
<sequence>MPQRRRPPLNSPLSDQEVAALTHLANGNALHLQHEADREARLEPALTMLHSTASMANAQPGCMKVLMISDVYFPRVNGVSTSIASFRGTLERLGHSVTLICPDYPLGQVDEPGVLRIRSHPVPGDPEDRIMRYRDLLALTPQLAGKAFDVIHVHTPFTAHYAGIALGRRLGLPVVATYHTLFEAYVHHYIRWLPGRWLRFAARRLSVHQCQQLDALVAPSRTMQQAVAHYGVTTPITVIATGLALEAFCQPQDQRDFRAHYDLPSKARLLLYVGRAAFEKNIDFLIDMLPQVLAEHPTTRLIITGEGPAHASLVRRAQDVGVSDAVIFLGYLDRHGPLQAVYRAADVFVFASRTETQGMVLLEAMALGTPVVSTATMGTLDVLKEGEGCLIAEENHNDFATKVNQLLSDETHRAQLALRGQTYAASWHEDTKSAALVALYRRLAAERLTNTGKEVRK</sequence>
<dbReference type="SUPFAM" id="SSF53756">
    <property type="entry name" value="UDP-Glycosyltransferase/glycogen phosphorylase"/>
    <property type="match status" value="1"/>
</dbReference>
<protein>
    <submittedName>
        <fullName evidence="3">Glycosyltransferase</fullName>
        <ecNumber evidence="3">2.4.-.-</ecNumber>
    </submittedName>
</protein>
<dbReference type="EMBL" id="JAKNQU010000001">
    <property type="protein sequence ID" value="MCZ0926129.1"/>
    <property type="molecule type" value="Genomic_DNA"/>
</dbReference>
<dbReference type="PANTHER" id="PTHR45947:SF3">
    <property type="entry name" value="SULFOQUINOVOSYL TRANSFERASE SQD2"/>
    <property type="match status" value="1"/>
</dbReference>
<comment type="caution">
    <text evidence="3">The sequence shown here is derived from an EMBL/GenBank/DDBJ whole genome shotgun (WGS) entry which is preliminary data.</text>
</comment>
<feature type="domain" description="Glycosyltransferase subfamily 4-like N-terminal" evidence="2">
    <location>
        <begin position="76"/>
        <end position="245"/>
    </location>
</feature>
<evidence type="ECO:0000313" key="4">
    <source>
        <dbReference type="Proteomes" id="UP001321125"/>
    </source>
</evidence>
<dbReference type="Pfam" id="PF00534">
    <property type="entry name" value="Glycos_transf_1"/>
    <property type="match status" value="1"/>
</dbReference>
<accession>A0ABT4IR31</accession>
<evidence type="ECO:0000313" key="3">
    <source>
        <dbReference type="EMBL" id="MCZ0926129.1"/>
    </source>
</evidence>
<evidence type="ECO:0000259" key="2">
    <source>
        <dbReference type="Pfam" id="PF13439"/>
    </source>
</evidence>
<evidence type="ECO:0000259" key="1">
    <source>
        <dbReference type="Pfam" id="PF00534"/>
    </source>
</evidence>
<feature type="domain" description="Glycosyl transferase family 1" evidence="1">
    <location>
        <begin position="254"/>
        <end position="418"/>
    </location>
</feature>
<dbReference type="Pfam" id="PF13439">
    <property type="entry name" value="Glyco_transf_4"/>
    <property type="match status" value="1"/>
</dbReference>
<dbReference type="InterPro" id="IPR028098">
    <property type="entry name" value="Glyco_trans_4-like_N"/>
</dbReference>
<name>A0ABT4IR31_9GAMM</name>
<dbReference type="Proteomes" id="UP001321125">
    <property type="component" value="Unassembled WGS sequence"/>
</dbReference>
<dbReference type="EC" id="2.4.-.-" evidence="3"/>
<dbReference type="GO" id="GO:0016757">
    <property type="term" value="F:glycosyltransferase activity"/>
    <property type="evidence" value="ECO:0007669"/>
    <property type="project" value="UniProtKB-KW"/>
</dbReference>
<dbReference type="InterPro" id="IPR001296">
    <property type="entry name" value="Glyco_trans_1"/>
</dbReference>
<organism evidence="3 4">
    <name type="scientific">Vreelandella janggokensis</name>
    <dbReference type="NCBI Taxonomy" id="370767"/>
    <lineage>
        <taxon>Bacteria</taxon>
        <taxon>Pseudomonadati</taxon>
        <taxon>Pseudomonadota</taxon>
        <taxon>Gammaproteobacteria</taxon>
        <taxon>Oceanospirillales</taxon>
        <taxon>Halomonadaceae</taxon>
        <taxon>Vreelandella</taxon>
    </lineage>
</organism>
<dbReference type="RefSeq" id="WP_268901126.1">
    <property type="nucleotide sequence ID" value="NZ_JAKNQT010000004.1"/>
</dbReference>
<dbReference type="PANTHER" id="PTHR45947">
    <property type="entry name" value="SULFOQUINOVOSYL TRANSFERASE SQD2"/>
    <property type="match status" value="1"/>
</dbReference>
<dbReference type="Gene3D" id="3.40.50.2000">
    <property type="entry name" value="Glycogen Phosphorylase B"/>
    <property type="match status" value="2"/>
</dbReference>
<keyword evidence="3" id="KW-0808">Transferase</keyword>
<keyword evidence="3" id="KW-0328">Glycosyltransferase</keyword>